<evidence type="ECO:0000256" key="10">
    <source>
        <dbReference type="ARBA" id="ARBA00022825"/>
    </source>
</evidence>
<evidence type="ECO:0000256" key="9">
    <source>
        <dbReference type="ARBA" id="ARBA00022801"/>
    </source>
</evidence>
<dbReference type="InterPro" id="IPR036852">
    <property type="entry name" value="Peptidase_S8/S53_dom_sf"/>
</dbReference>
<evidence type="ECO:0000256" key="4">
    <source>
        <dbReference type="ARBA" id="ARBA00012462"/>
    </source>
</evidence>
<dbReference type="SMART" id="SM00944">
    <property type="entry name" value="Pro-kuma_activ"/>
    <property type="match status" value="1"/>
</dbReference>
<feature type="active site" description="Charge relay system" evidence="15">
    <location>
        <position position="553"/>
    </location>
</feature>
<evidence type="ECO:0000256" key="6">
    <source>
        <dbReference type="ARBA" id="ARBA00022670"/>
    </source>
</evidence>
<comment type="subcellular location">
    <subcellularLocation>
        <location evidence="3">Secreted</location>
        <location evidence="3">Extracellular space</location>
    </subcellularLocation>
</comment>
<feature type="binding site" evidence="15">
    <location>
        <position position="596"/>
    </location>
    <ligand>
        <name>Ca(2+)</name>
        <dbReference type="ChEBI" id="CHEBI:29108"/>
    </ligand>
</feature>
<comment type="catalytic activity">
    <reaction evidence="1">
        <text>Release of an N-terminal tripeptide from a polypeptide.</text>
        <dbReference type="EC" id="3.4.14.10"/>
    </reaction>
</comment>
<protein>
    <recommendedName>
        <fullName evidence="4">tripeptidyl-peptidase II</fullName>
        <ecNumber evidence="4">3.4.14.10</ecNumber>
    </recommendedName>
</protein>
<dbReference type="OrthoDB" id="409122at2759"/>
<keyword evidence="6 15" id="KW-0645">Protease</keyword>
<dbReference type="InterPro" id="IPR015366">
    <property type="entry name" value="S53_propep"/>
</dbReference>
<organism evidence="17">
    <name type="scientific">Dichomitus squalens</name>
    <dbReference type="NCBI Taxonomy" id="114155"/>
    <lineage>
        <taxon>Eukaryota</taxon>
        <taxon>Fungi</taxon>
        <taxon>Dikarya</taxon>
        <taxon>Basidiomycota</taxon>
        <taxon>Agaricomycotina</taxon>
        <taxon>Agaricomycetes</taxon>
        <taxon>Polyporales</taxon>
        <taxon>Polyporaceae</taxon>
        <taxon>Dichomitus</taxon>
    </lineage>
</organism>
<keyword evidence="7 15" id="KW-0479">Metal-binding</keyword>
<evidence type="ECO:0000256" key="12">
    <source>
        <dbReference type="ARBA" id="ARBA00023026"/>
    </source>
</evidence>
<keyword evidence="5" id="KW-0964">Secreted</keyword>
<keyword evidence="9 15" id="KW-0378">Hydrolase</keyword>
<evidence type="ECO:0000259" key="16">
    <source>
        <dbReference type="PROSITE" id="PS51695"/>
    </source>
</evidence>
<feature type="binding site" evidence="15">
    <location>
        <position position="597"/>
    </location>
    <ligand>
        <name>Ca(2+)</name>
        <dbReference type="ChEBI" id="CHEBI:29108"/>
    </ligand>
</feature>
<comment type="cofactor">
    <cofactor evidence="15">
        <name>Ca(2+)</name>
        <dbReference type="ChEBI" id="CHEBI:29108"/>
    </cofactor>
    <text evidence="15">Binds 1 Ca(2+) ion per subunit.</text>
</comment>
<reference evidence="17" key="1">
    <citation type="submission" date="2019-01" db="EMBL/GenBank/DDBJ databases">
        <title>Draft genome sequences of three monokaryotic isolates of the white-rot basidiomycete fungus Dichomitus squalens.</title>
        <authorList>
            <consortium name="DOE Joint Genome Institute"/>
            <person name="Lopez S.C."/>
            <person name="Andreopoulos B."/>
            <person name="Pangilinan J."/>
            <person name="Lipzen A."/>
            <person name="Riley R."/>
            <person name="Ahrendt S."/>
            <person name="Ng V."/>
            <person name="Barry K."/>
            <person name="Daum C."/>
            <person name="Grigoriev I.V."/>
            <person name="Hilden K.S."/>
            <person name="Makela M.R."/>
            <person name="de Vries R.P."/>
        </authorList>
    </citation>
    <scope>NUCLEOTIDE SEQUENCE [LARGE SCALE GENOMIC DNA]</scope>
    <source>
        <strain evidence="17">OM18370.1</strain>
    </source>
</reference>
<dbReference type="EC" id="3.4.14.10" evidence="4"/>
<evidence type="ECO:0000256" key="1">
    <source>
        <dbReference type="ARBA" id="ARBA00001910"/>
    </source>
</evidence>
<dbReference type="Gene3D" id="3.40.50.200">
    <property type="entry name" value="Peptidase S8/S53 domain"/>
    <property type="match status" value="1"/>
</dbReference>
<dbReference type="EMBL" id="ML143394">
    <property type="protein sequence ID" value="TBU32680.1"/>
    <property type="molecule type" value="Genomic_DNA"/>
</dbReference>
<feature type="binding site" evidence="15">
    <location>
        <position position="615"/>
    </location>
    <ligand>
        <name>Ca(2+)</name>
        <dbReference type="ChEBI" id="CHEBI:29108"/>
    </ligand>
</feature>
<evidence type="ECO:0000256" key="2">
    <source>
        <dbReference type="ARBA" id="ARBA00002451"/>
    </source>
</evidence>
<feature type="active site" description="Charge relay system" evidence="15">
    <location>
        <position position="305"/>
    </location>
</feature>
<dbReference type="FunFam" id="3.40.50.200:FF:000015">
    <property type="entry name" value="Tripeptidyl peptidase A"/>
    <property type="match status" value="1"/>
</dbReference>
<sequence>MLLTSRLLVAITFALAAAAAGPQLSPRVLHESRSFVPNGWTPVRRAGGHQRIPLKIGLVQPNLASIEEYLMDVSHPDSPNYGNHWTPAKVAETFRPTPESVDTVRAWLHKSGIEPHRVKLTGGWLTANVTIAEAEELLGTEYYVYEHETGVSHIGCDKKYHLPEHVSKHVDLITPTIHFDAKIKREAPGTLEKRKVHNIGAPGFGPVNPKTTGTIKSLEDELENCDTHITPNCLRALYDFVHVPLATNKNSIGIVEYTPQAYVPSDLDLFFKNFSSSQIGQRPVLNSIDGGTIDVDGSGFDYNGESNLDLQYAMALVGKQQKVSLYQVGDTVEGASFNNLLNALDGSYCTFEGGDDPSQDGIYPDPEGGYQGKEACGTVTPAKVISTSYSYDEYELTPAYMERQCAEYAKLGLLGTTVLYSSGDYGVAGYNNTCLLPDGTVSHEGKTFTPSFPGTCPYVTSVGATQVNPGAKVTDPESACAQVIYSGGGFSNVFPRPAYQKAAVKNFLTKYPPPYSSDIYNTTGSRAYPDLSANGANYVVAVQGDFYLVYGTSASSPVMAAILSAINDARLAVGKKSIGFINPTIYSPTFQHAFNDITDGTNPGCGTVGFSAQPGWDPVTGVGTPNFPKLLALWLLLP</sequence>
<dbReference type="SUPFAM" id="SSF54897">
    <property type="entry name" value="Protease propeptides/inhibitors"/>
    <property type="match status" value="1"/>
</dbReference>
<name>A0A4Q9NFB1_9APHY</name>
<keyword evidence="11 15" id="KW-0106">Calcium</keyword>
<keyword evidence="12" id="KW-0843">Virulence</keyword>
<evidence type="ECO:0000256" key="13">
    <source>
        <dbReference type="ARBA" id="ARBA00023145"/>
    </source>
</evidence>
<dbReference type="GO" id="GO:0004252">
    <property type="term" value="F:serine-type endopeptidase activity"/>
    <property type="evidence" value="ECO:0007669"/>
    <property type="project" value="UniProtKB-UniRule"/>
</dbReference>
<dbReference type="InterPro" id="IPR030400">
    <property type="entry name" value="Sedolisin_dom"/>
</dbReference>
<keyword evidence="14" id="KW-0325">Glycoprotein</keyword>
<keyword evidence="13" id="KW-0865">Zymogen</keyword>
<dbReference type="CDD" id="cd11377">
    <property type="entry name" value="Pro-peptidase_S53"/>
    <property type="match status" value="1"/>
</dbReference>
<gene>
    <name evidence="17" type="ORF">BD311DRAFT_549513</name>
</gene>
<comment type="function">
    <text evidence="2">Secreted tripeptidyl-peptidase which degrades proteins at acidic pHs and is involved in virulence.</text>
</comment>
<dbReference type="AlphaFoldDB" id="A0A4Q9NFB1"/>
<evidence type="ECO:0000256" key="8">
    <source>
        <dbReference type="ARBA" id="ARBA00022729"/>
    </source>
</evidence>
<dbReference type="PANTHER" id="PTHR14218:SF19">
    <property type="entry name" value="SERINE PROTEASE AORO, PUTATIVE (AFU_ORTHOLOGUE AFUA_6G10250)-RELATED"/>
    <property type="match status" value="1"/>
</dbReference>
<dbReference type="Proteomes" id="UP000292957">
    <property type="component" value="Unassembled WGS sequence"/>
</dbReference>
<dbReference type="GO" id="GO:0005576">
    <property type="term" value="C:extracellular region"/>
    <property type="evidence" value="ECO:0007669"/>
    <property type="project" value="UniProtKB-SubCell"/>
</dbReference>
<keyword evidence="10 15" id="KW-0720">Serine protease</keyword>
<evidence type="ECO:0000313" key="17">
    <source>
        <dbReference type="EMBL" id="TBU32680.1"/>
    </source>
</evidence>
<dbReference type="Pfam" id="PF09286">
    <property type="entry name" value="Pro-kuma_activ"/>
    <property type="match status" value="1"/>
</dbReference>
<dbReference type="PROSITE" id="PS51695">
    <property type="entry name" value="SEDOLISIN"/>
    <property type="match status" value="1"/>
</dbReference>
<evidence type="ECO:0000256" key="14">
    <source>
        <dbReference type="ARBA" id="ARBA00023180"/>
    </source>
</evidence>
<dbReference type="InterPro" id="IPR050819">
    <property type="entry name" value="Tripeptidyl-peptidase_I"/>
</dbReference>
<evidence type="ECO:0000256" key="15">
    <source>
        <dbReference type="PROSITE-ProRule" id="PRU01032"/>
    </source>
</evidence>
<feature type="domain" description="Peptidase S53" evidence="16">
    <location>
        <begin position="228"/>
        <end position="637"/>
    </location>
</feature>
<dbReference type="GO" id="GO:0008240">
    <property type="term" value="F:tripeptidyl-peptidase activity"/>
    <property type="evidence" value="ECO:0007669"/>
    <property type="project" value="UniProtKB-EC"/>
</dbReference>
<evidence type="ECO:0000256" key="7">
    <source>
        <dbReference type="ARBA" id="ARBA00022723"/>
    </source>
</evidence>
<evidence type="ECO:0000256" key="3">
    <source>
        <dbReference type="ARBA" id="ARBA00004239"/>
    </source>
</evidence>
<dbReference type="PANTHER" id="PTHR14218">
    <property type="entry name" value="PROTEASE S8 TRIPEPTIDYL PEPTIDASE I CLN2"/>
    <property type="match status" value="1"/>
</dbReference>
<proteinExistence type="predicted"/>
<dbReference type="CDD" id="cd04056">
    <property type="entry name" value="Peptidases_S53"/>
    <property type="match status" value="1"/>
</dbReference>
<dbReference type="GO" id="GO:0046872">
    <property type="term" value="F:metal ion binding"/>
    <property type="evidence" value="ECO:0007669"/>
    <property type="project" value="UniProtKB-UniRule"/>
</dbReference>
<evidence type="ECO:0000256" key="5">
    <source>
        <dbReference type="ARBA" id="ARBA00022525"/>
    </source>
</evidence>
<feature type="binding site" evidence="15">
    <location>
        <position position="617"/>
    </location>
    <ligand>
        <name>Ca(2+)</name>
        <dbReference type="ChEBI" id="CHEBI:29108"/>
    </ligand>
</feature>
<keyword evidence="8" id="KW-0732">Signal</keyword>
<dbReference type="SUPFAM" id="SSF52743">
    <property type="entry name" value="Subtilisin-like"/>
    <property type="match status" value="1"/>
</dbReference>
<feature type="active site" description="Charge relay system" evidence="15">
    <location>
        <position position="309"/>
    </location>
</feature>
<accession>A0A4Q9NFB1</accession>
<dbReference type="GO" id="GO:0006508">
    <property type="term" value="P:proteolysis"/>
    <property type="evidence" value="ECO:0007669"/>
    <property type="project" value="UniProtKB-KW"/>
</dbReference>
<evidence type="ECO:0000256" key="11">
    <source>
        <dbReference type="ARBA" id="ARBA00022837"/>
    </source>
</evidence>